<dbReference type="AlphaFoldDB" id="A0ABD3B8F5"/>
<name>A0ABD3B8F5_9LAMI</name>
<dbReference type="EMBL" id="JAVIJP010000181">
    <property type="protein sequence ID" value="KAL3613195.1"/>
    <property type="molecule type" value="Genomic_DNA"/>
</dbReference>
<accession>A0ABD3B8F5</accession>
<sequence length="83" mass="9445">MSFSHRSQTSRMTFEFGRTHVVRPKGRHQASIVWLHGFGDKGSRYTVRLWQGSEGGSLECKHILKDHTAEDESLLDLMGMLGQ</sequence>
<protein>
    <recommendedName>
        <fullName evidence="3">Phospholipase/carboxylesterase/thioesterase domain-containing protein</fullName>
    </recommendedName>
</protein>
<evidence type="ECO:0000313" key="1">
    <source>
        <dbReference type="EMBL" id="KAL3613195.1"/>
    </source>
</evidence>
<keyword evidence="2" id="KW-1185">Reference proteome</keyword>
<proteinExistence type="predicted"/>
<comment type="caution">
    <text evidence="1">The sequence shown here is derived from an EMBL/GenBank/DDBJ whole genome shotgun (WGS) entry which is preliminary data.</text>
</comment>
<organism evidence="1 2">
    <name type="scientific">Castilleja foliolosa</name>
    <dbReference type="NCBI Taxonomy" id="1961234"/>
    <lineage>
        <taxon>Eukaryota</taxon>
        <taxon>Viridiplantae</taxon>
        <taxon>Streptophyta</taxon>
        <taxon>Embryophyta</taxon>
        <taxon>Tracheophyta</taxon>
        <taxon>Spermatophyta</taxon>
        <taxon>Magnoliopsida</taxon>
        <taxon>eudicotyledons</taxon>
        <taxon>Gunneridae</taxon>
        <taxon>Pentapetalae</taxon>
        <taxon>asterids</taxon>
        <taxon>lamiids</taxon>
        <taxon>Lamiales</taxon>
        <taxon>Orobanchaceae</taxon>
        <taxon>Pedicularideae</taxon>
        <taxon>Castillejinae</taxon>
        <taxon>Castilleja</taxon>
    </lineage>
</organism>
<evidence type="ECO:0008006" key="3">
    <source>
        <dbReference type="Google" id="ProtNLM"/>
    </source>
</evidence>
<dbReference type="PANTHER" id="PTHR46234">
    <property type="entry name" value="ALPHA/BETA-HYDROLASES SUPERFAMILY PROTEIN"/>
    <property type="match status" value="1"/>
</dbReference>
<gene>
    <name evidence="1" type="ORF">CASFOL_042958</name>
</gene>
<dbReference type="Proteomes" id="UP001632038">
    <property type="component" value="Unassembled WGS sequence"/>
</dbReference>
<evidence type="ECO:0000313" key="2">
    <source>
        <dbReference type="Proteomes" id="UP001632038"/>
    </source>
</evidence>
<reference evidence="2" key="1">
    <citation type="journal article" date="2024" name="IScience">
        <title>Strigolactones Initiate the Formation of Haustorium-like Structures in Castilleja.</title>
        <authorList>
            <person name="Buerger M."/>
            <person name="Peterson D."/>
            <person name="Chory J."/>
        </authorList>
    </citation>
    <scope>NUCLEOTIDE SEQUENCE [LARGE SCALE GENOMIC DNA]</scope>
</reference>